<protein>
    <submittedName>
        <fullName evidence="1">Uncharacterized protein</fullName>
    </submittedName>
</protein>
<dbReference type="EMBL" id="UASS01000014">
    <property type="protein sequence ID" value="SPX61011.1"/>
    <property type="molecule type" value="Genomic_DNA"/>
</dbReference>
<dbReference type="PATRIC" id="fig|453.4.peg.2223"/>
<dbReference type="Proteomes" id="UP000054698">
    <property type="component" value="Unassembled WGS sequence"/>
</dbReference>
<keyword evidence="3" id="KW-1185">Reference proteome</keyword>
<gene>
    <name evidence="1" type="ORF">Lfee_2029</name>
    <name evidence="2" type="ORF">NCTC12022_01749</name>
</gene>
<reference evidence="2 4" key="2">
    <citation type="submission" date="2018-06" db="EMBL/GenBank/DDBJ databases">
        <authorList>
            <consortium name="Pathogen Informatics"/>
            <person name="Doyle S."/>
        </authorList>
    </citation>
    <scope>NUCLEOTIDE SEQUENCE [LARGE SCALE GENOMIC DNA]</scope>
    <source>
        <strain evidence="2 4">NCTC12022</strain>
    </source>
</reference>
<sequence>MVSNKAMLFMVNILVNYWLPCGGNGVNQENENAFYKAGMRIFHIGKRYPRHVQARLYRCGVCKKSIKIVAHPGCNQFIRLRDESDWTLSPIWLLA</sequence>
<reference evidence="1 3" key="1">
    <citation type="submission" date="2015-11" db="EMBL/GenBank/DDBJ databases">
        <title>Genomic analysis of 38 Legionella species identifies large and diverse effector repertoires.</title>
        <authorList>
            <person name="Burstein D."/>
            <person name="Amaro F."/>
            <person name="Zusman T."/>
            <person name="Lifshitz Z."/>
            <person name="Cohen O."/>
            <person name="Gilbert J.A."/>
            <person name="Pupko T."/>
            <person name="Shuman H.A."/>
            <person name="Segal G."/>
        </authorList>
    </citation>
    <scope>NUCLEOTIDE SEQUENCE [LARGE SCALE GENOMIC DNA]</scope>
    <source>
        <strain evidence="1 3">WO-44C</strain>
    </source>
</reference>
<dbReference type="Proteomes" id="UP000251942">
    <property type="component" value="Unassembled WGS sequence"/>
</dbReference>
<evidence type="ECO:0000313" key="1">
    <source>
        <dbReference type="EMBL" id="KTC96231.1"/>
    </source>
</evidence>
<dbReference type="STRING" id="453.Lfee_2029"/>
<dbReference type="AlphaFoldDB" id="A0A0W0TKX6"/>
<name>A0A0W0TKX6_9GAMM</name>
<proteinExistence type="predicted"/>
<evidence type="ECO:0000313" key="2">
    <source>
        <dbReference type="EMBL" id="SPX61011.1"/>
    </source>
</evidence>
<evidence type="ECO:0000313" key="3">
    <source>
        <dbReference type="Proteomes" id="UP000054698"/>
    </source>
</evidence>
<evidence type="ECO:0000313" key="4">
    <source>
        <dbReference type="Proteomes" id="UP000251942"/>
    </source>
</evidence>
<dbReference type="EMBL" id="LNYB01000081">
    <property type="protein sequence ID" value="KTC96231.1"/>
    <property type="molecule type" value="Genomic_DNA"/>
</dbReference>
<accession>A0A0W0TKX6</accession>
<organism evidence="1 3">
    <name type="scientific">Legionella feeleii</name>
    <dbReference type="NCBI Taxonomy" id="453"/>
    <lineage>
        <taxon>Bacteria</taxon>
        <taxon>Pseudomonadati</taxon>
        <taxon>Pseudomonadota</taxon>
        <taxon>Gammaproteobacteria</taxon>
        <taxon>Legionellales</taxon>
        <taxon>Legionellaceae</taxon>
        <taxon>Legionella</taxon>
    </lineage>
</organism>